<evidence type="ECO:0000256" key="3">
    <source>
        <dbReference type="ARBA" id="ARBA00022729"/>
    </source>
</evidence>
<keyword evidence="5" id="KW-0762">Sugar transport</keyword>
<evidence type="ECO:0000313" key="6">
    <source>
        <dbReference type="Proteomes" id="UP000240418"/>
    </source>
</evidence>
<evidence type="ECO:0000256" key="2">
    <source>
        <dbReference type="ARBA" id="ARBA00007639"/>
    </source>
</evidence>
<dbReference type="PANTHER" id="PTHR46847:SF1">
    <property type="entry name" value="D-ALLOSE-BINDING PERIPLASMIC PROTEIN-RELATED"/>
    <property type="match status" value="1"/>
</dbReference>
<keyword evidence="3" id="KW-0732">Signal</keyword>
<dbReference type="Gene3D" id="3.40.50.2300">
    <property type="match status" value="2"/>
</dbReference>
<dbReference type="AlphaFoldDB" id="A0A2P8F7Y0"/>
<dbReference type="EMBL" id="PYGJ01000014">
    <property type="protein sequence ID" value="PSL17824.1"/>
    <property type="molecule type" value="Genomic_DNA"/>
</dbReference>
<name>A0A2P8F7Y0_9RHOB</name>
<gene>
    <name evidence="5" type="ORF">CLV88_11436</name>
</gene>
<protein>
    <submittedName>
        <fullName evidence="5">ABC-type sugar transport system substrate-binding protein</fullName>
    </submittedName>
</protein>
<sequence length="345" mass="37095">MKREARKMQRRTLIKAGLMATTLIIAGGTGAIAADGKRIAFFVSDLSNVFHQSQAAEAQRYAKEKYGAEVVVFDGRADSAVMTQNVDQVVAGGFDAATLHIWDAEAATPGVEDALADDIVMTSFFSPITDTGIPTARSDEAAVSFEMGAEMAKAWKEAHPDTPIVMVQLGWPNHTEVNSGRTAPFAEGVLSIDPSAENLGALDSSKGQEAAKQIIVDLLTQRPEVNLIYSEASNLTVGTMAGLAQLGRGKFDNGKPLTEIVASVDFDSVEFEQVYDPNSSLKVSMGLPPVETAHGRIDLIMDVLDGKVAAKSDTAEEFFYKAYTVSYWSMPQSDAEQWLKDQFGG</sequence>
<evidence type="ECO:0000313" key="5">
    <source>
        <dbReference type="EMBL" id="PSL17824.1"/>
    </source>
</evidence>
<keyword evidence="5" id="KW-0813">Transport</keyword>
<dbReference type="GO" id="GO:0030313">
    <property type="term" value="C:cell envelope"/>
    <property type="evidence" value="ECO:0007669"/>
    <property type="project" value="UniProtKB-SubCell"/>
</dbReference>
<evidence type="ECO:0000256" key="1">
    <source>
        <dbReference type="ARBA" id="ARBA00004196"/>
    </source>
</evidence>
<dbReference type="GO" id="GO:0030246">
    <property type="term" value="F:carbohydrate binding"/>
    <property type="evidence" value="ECO:0007669"/>
    <property type="project" value="UniProtKB-ARBA"/>
</dbReference>
<feature type="domain" description="Periplasmic binding protein" evidence="4">
    <location>
        <begin position="39"/>
        <end position="307"/>
    </location>
</feature>
<comment type="caution">
    <text evidence="5">The sequence shown here is derived from an EMBL/GenBank/DDBJ whole genome shotgun (WGS) entry which is preliminary data.</text>
</comment>
<dbReference type="InterPro" id="IPR025997">
    <property type="entry name" value="SBP_2_dom"/>
</dbReference>
<organism evidence="5 6">
    <name type="scientific">Shimia abyssi</name>
    <dbReference type="NCBI Taxonomy" id="1662395"/>
    <lineage>
        <taxon>Bacteria</taxon>
        <taxon>Pseudomonadati</taxon>
        <taxon>Pseudomonadota</taxon>
        <taxon>Alphaproteobacteria</taxon>
        <taxon>Rhodobacterales</taxon>
        <taxon>Roseobacteraceae</taxon>
    </lineage>
</organism>
<dbReference type="InterPro" id="IPR028082">
    <property type="entry name" value="Peripla_BP_I"/>
</dbReference>
<keyword evidence="6" id="KW-1185">Reference proteome</keyword>
<dbReference type="PANTHER" id="PTHR46847">
    <property type="entry name" value="D-ALLOSE-BINDING PERIPLASMIC PROTEIN-RELATED"/>
    <property type="match status" value="1"/>
</dbReference>
<evidence type="ECO:0000259" key="4">
    <source>
        <dbReference type="Pfam" id="PF13407"/>
    </source>
</evidence>
<dbReference type="Proteomes" id="UP000240418">
    <property type="component" value="Unassembled WGS sequence"/>
</dbReference>
<dbReference type="SUPFAM" id="SSF53822">
    <property type="entry name" value="Periplasmic binding protein-like I"/>
    <property type="match status" value="1"/>
</dbReference>
<reference evidence="5 6" key="1">
    <citation type="submission" date="2018-03" db="EMBL/GenBank/DDBJ databases">
        <title>Genomic Encyclopedia of Archaeal and Bacterial Type Strains, Phase II (KMG-II): from individual species to whole genera.</title>
        <authorList>
            <person name="Goeker M."/>
        </authorList>
    </citation>
    <scope>NUCLEOTIDE SEQUENCE [LARGE SCALE GENOMIC DNA]</scope>
    <source>
        <strain evidence="5 6">DSM 100673</strain>
    </source>
</reference>
<proteinExistence type="inferred from homology"/>
<comment type="subcellular location">
    <subcellularLocation>
        <location evidence="1">Cell envelope</location>
    </subcellularLocation>
</comment>
<dbReference type="Pfam" id="PF13407">
    <property type="entry name" value="Peripla_BP_4"/>
    <property type="match status" value="1"/>
</dbReference>
<comment type="similarity">
    <text evidence="2">Belongs to the bacterial solute-binding protein 2 family.</text>
</comment>
<accession>A0A2P8F7Y0</accession>